<feature type="region of interest" description="Disordered" evidence="1">
    <location>
        <begin position="36"/>
        <end position="87"/>
    </location>
</feature>
<feature type="compositionally biased region" description="Low complexity" evidence="1">
    <location>
        <begin position="46"/>
        <end position="87"/>
    </location>
</feature>
<name>A0A4U1IP56_9BACT</name>
<sequence length="87" mass="8067">MRRWTNVLHGAHAGAVAMAPFAWATACLLASVSACGGASDPPPAGPANVAGGEAKPAAPAATPAATAEPAPGAAATAAAPETSAAPV</sequence>
<proteinExistence type="predicted"/>
<dbReference type="Proteomes" id="UP000309215">
    <property type="component" value="Unassembled WGS sequence"/>
</dbReference>
<evidence type="ECO:0000313" key="4">
    <source>
        <dbReference type="Proteomes" id="UP000309215"/>
    </source>
</evidence>
<keyword evidence="2" id="KW-0732">Signal</keyword>
<comment type="caution">
    <text evidence="3">The sequence shown here is derived from an EMBL/GenBank/DDBJ whole genome shotgun (WGS) entry which is preliminary data.</text>
</comment>
<feature type="chain" id="PRO_5020787778" evidence="2">
    <location>
        <begin position="25"/>
        <end position="87"/>
    </location>
</feature>
<evidence type="ECO:0000256" key="2">
    <source>
        <dbReference type="SAM" id="SignalP"/>
    </source>
</evidence>
<dbReference type="EMBL" id="SSMQ01000092">
    <property type="protein sequence ID" value="TKC95829.1"/>
    <property type="molecule type" value="Genomic_DNA"/>
</dbReference>
<accession>A0A4U1IP56</accession>
<organism evidence="3 4">
    <name type="scientific">Polyangium fumosum</name>
    <dbReference type="NCBI Taxonomy" id="889272"/>
    <lineage>
        <taxon>Bacteria</taxon>
        <taxon>Pseudomonadati</taxon>
        <taxon>Myxococcota</taxon>
        <taxon>Polyangia</taxon>
        <taxon>Polyangiales</taxon>
        <taxon>Polyangiaceae</taxon>
        <taxon>Polyangium</taxon>
    </lineage>
</organism>
<gene>
    <name evidence="3" type="ORF">E8A74_46190</name>
</gene>
<evidence type="ECO:0000256" key="1">
    <source>
        <dbReference type="SAM" id="MobiDB-lite"/>
    </source>
</evidence>
<evidence type="ECO:0000313" key="3">
    <source>
        <dbReference type="EMBL" id="TKC95829.1"/>
    </source>
</evidence>
<dbReference type="PROSITE" id="PS51257">
    <property type="entry name" value="PROKAR_LIPOPROTEIN"/>
    <property type="match status" value="1"/>
</dbReference>
<feature type="non-terminal residue" evidence="3">
    <location>
        <position position="87"/>
    </location>
</feature>
<dbReference type="AlphaFoldDB" id="A0A4U1IP56"/>
<reference evidence="3 4" key="1">
    <citation type="submission" date="2019-04" db="EMBL/GenBank/DDBJ databases">
        <authorList>
            <person name="Li Y."/>
            <person name="Wang J."/>
        </authorList>
    </citation>
    <scope>NUCLEOTIDE SEQUENCE [LARGE SCALE GENOMIC DNA]</scope>
    <source>
        <strain evidence="3 4">DSM 14668</strain>
    </source>
</reference>
<feature type="signal peptide" evidence="2">
    <location>
        <begin position="1"/>
        <end position="24"/>
    </location>
</feature>
<keyword evidence="4" id="KW-1185">Reference proteome</keyword>
<protein>
    <submittedName>
        <fullName evidence="3">Uncharacterized protein</fullName>
    </submittedName>
</protein>